<evidence type="ECO:0000256" key="15">
    <source>
        <dbReference type="HAMAP-Rule" id="MF_02003"/>
    </source>
</evidence>
<dbReference type="GO" id="GO:0008270">
    <property type="term" value="F:zinc ion binding"/>
    <property type="evidence" value="ECO:0007669"/>
    <property type="project" value="UniProtKB-UniRule"/>
</dbReference>
<evidence type="ECO:0000313" key="19">
    <source>
        <dbReference type="EMBL" id="RZT60960.1"/>
    </source>
</evidence>
<dbReference type="GO" id="GO:0004822">
    <property type="term" value="F:isoleucine-tRNA ligase activity"/>
    <property type="evidence" value="ECO:0007669"/>
    <property type="project" value="UniProtKB-UniRule"/>
</dbReference>
<keyword evidence="8 15" id="KW-0547">Nucleotide-binding</keyword>
<name>A0A4Q7TMI6_9MICO</name>
<dbReference type="FunFam" id="3.40.50.620:FF:000063">
    <property type="entry name" value="Isoleucine--tRNA ligase"/>
    <property type="match status" value="1"/>
</dbReference>
<dbReference type="InterPro" id="IPR009008">
    <property type="entry name" value="Val/Leu/Ile-tRNA-synth_edit"/>
</dbReference>
<dbReference type="GO" id="GO:0005524">
    <property type="term" value="F:ATP binding"/>
    <property type="evidence" value="ECO:0007669"/>
    <property type="project" value="UniProtKB-UniRule"/>
</dbReference>
<evidence type="ECO:0000256" key="4">
    <source>
        <dbReference type="ARBA" id="ARBA00011245"/>
    </source>
</evidence>
<feature type="short sequence motif" description="'KMSKS' region" evidence="15">
    <location>
        <begin position="652"/>
        <end position="656"/>
    </location>
</feature>
<dbReference type="SUPFAM" id="SSF47323">
    <property type="entry name" value="Anticodon-binding domain of a subclass of class I aminoacyl-tRNA synthetases"/>
    <property type="match status" value="1"/>
</dbReference>
<evidence type="ECO:0000256" key="3">
    <source>
        <dbReference type="ARBA" id="ARBA00007078"/>
    </source>
</evidence>
<dbReference type="EMBL" id="SHKI01000007">
    <property type="protein sequence ID" value="RZT60960.1"/>
    <property type="molecule type" value="Genomic_DNA"/>
</dbReference>
<dbReference type="Gene3D" id="3.40.50.620">
    <property type="entry name" value="HUPs"/>
    <property type="match status" value="2"/>
</dbReference>
<evidence type="ECO:0000256" key="2">
    <source>
        <dbReference type="ARBA" id="ARBA00004496"/>
    </source>
</evidence>
<keyword evidence="9 15" id="KW-0862">Zinc</keyword>
<evidence type="ECO:0000259" key="18">
    <source>
        <dbReference type="Pfam" id="PF08264"/>
    </source>
</evidence>
<evidence type="ECO:0000256" key="5">
    <source>
        <dbReference type="ARBA" id="ARBA00022490"/>
    </source>
</evidence>
<gene>
    <name evidence="15" type="primary">ileS</name>
    <name evidence="19" type="ORF">EV139_2706</name>
</gene>
<comment type="subunit">
    <text evidence="4 15">Monomer.</text>
</comment>
<dbReference type="EC" id="6.1.1.5" evidence="15"/>
<comment type="cofactor">
    <cofactor evidence="1 15">
        <name>Zn(2+)</name>
        <dbReference type="ChEBI" id="CHEBI:29105"/>
    </cofactor>
</comment>
<evidence type="ECO:0000256" key="14">
    <source>
        <dbReference type="ARBA" id="ARBA00048359"/>
    </source>
</evidence>
<evidence type="ECO:0000256" key="10">
    <source>
        <dbReference type="ARBA" id="ARBA00022840"/>
    </source>
</evidence>
<keyword evidence="11 15" id="KW-0648">Protein biosynthesis</keyword>
<organism evidence="19 20">
    <name type="scientific">Leucobacter luti</name>
    <dbReference type="NCBI Taxonomy" id="340320"/>
    <lineage>
        <taxon>Bacteria</taxon>
        <taxon>Bacillati</taxon>
        <taxon>Actinomycetota</taxon>
        <taxon>Actinomycetes</taxon>
        <taxon>Micrococcales</taxon>
        <taxon>Microbacteriaceae</taxon>
        <taxon>Leucobacter</taxon>
    </lineage>
</organism>
<dbReference type="InterPro" id="IPR013155">
    <property type="entry name" value="M/V/L/I-tRNA-synth_anticd-bd"/>
</dbReference>
<keyword evidence="20" id="KW-1185">Reference proteome</keyword>
<dbReference type="SUPFAM" id="SSF50677">
    <property type="entry name" value="ValRS/IleRS/LeuRS editing domain"/>
    <property type="match status" value="1"/>
</dbReference>
<dbReference type="AlphaFoldDB" id="A0A4Q7TMI6"/>
<dbReference type="CDD" id="cd07961">
    <property type="entry name" value="Anticodon_Ia_Ile_ABEc"/>
    <property type="match status" value="1"/>
</dbReference>
<dbReference type="Gene3D" id="3.90.740.10">
    <property type="entry name" value="Valyl/Leucyl/Isoleucyl-tRNA synthetase, editing domain"/>
    <property type="match status" value="1"/>
</dbReference>
<dbReference type="FunFam" id="3.40.50.620:FF:000075">
    <property type="entry name" value="Isoleucine--tRNA ligase"/>
    <property type="match status" value="1"/>
</dbReference>
<dbReference type="InterPro" id="IPR033709">
    <property type="entry name" value="Anticodon_Ile_ABEc"/>
</dbReference>
<keyword evidence="5 15" id="KW-0963">Cytoplasm</keyword>
<comment type="caution">
    <text evidence="19">The sequence shown here is derived from an EMBL/GenBank/DDBJ whole genome shotgun (WGS) entry which is preliminary data.</text>
</comment>
<comment type="subcellular location">
    <subcellularLocation>
        <location evidence="2 15">Cytoplasm</location>
    </subcellularLocation>
</comment>
<evidence type="ECO:0000256" key="16">
    <source>
        <dbReference type="SAM" id="MobiDB-lite"/>
    </source>
</evidence>
<evidence type="ECO:0000256" key="9">
    <source>
        <dbReference type="ARBA" id="ARBA00022833"/>
    </source>
</evidence>
<dbReference type="PANTHER" id="PTHR42780:SF1">
    <property type="entry name" value="ISOLEUCINE--TRNA LIGASE, CYTOPLASMIC"/>
    <property type="match status" value="1"/>
</dbReference>
<dbReference type="RefSeq" id="WP_130454906.1">
    <property type="nucleotide sequence ID" value="NZ_QYAG01000003.1"/>
</dbReference>
<protein>
    <recommendedName>
        <fullName evidence="15">Isoleucine--tRNA ligase</fullName>
        <ecNumber evidence="15">6.1.1.5</ecNumber>
    </recommendedName>
    <alternativeName>
        <fullName evidence="15">Isoleucyl-tRNA synthetase</fullName>
        <shortName evidence="15">IleRS</shortName>
    </alternativeName>
</protein>
<evidence type="ECO:0000259" key="17">
    <source>
        <dbReference type="Pfam" id="PF00133"/>
    </source>
</evidence>
<comment type="similarity">
    <text evidence="3 15">Belongs to the class-I aminoacyl-tRNA synthetase family. IleS type 2 subfamily.</text>
</comment>
<dbReference type="PANTHER" id="PTHR42780">
    <property type="entry name" value="SOLEUCYL-TRNA SYNTHETASE"/>
    <property type="match status" value="1"/>
</dbReference>
<dbReference type="PROSITE" id="PS00178">
    <property type="entry name" value="AA_TRNA_LIGASE_I"/>
    <property type="match status" value="1"/>
</dbReference>
<comment type="function">
    <text evidence="13 15">Catalyzes the attachment of isoleucine to tRNA(Ile). As IleRS can inadvertently accommodate and process structurally similar amino acids such as valine, to avoid such errors it has two additional distinct tRNA(Ile)-dependent editing activities. One activity is designated as 'pretransfer' editing and involves the hydrolysis of activated Val-AMP. The other activity is designated 'posttransfer' editing and involves deacylation of mischarged Val-tRNA(Ile).</text>
</comment>
<dbReference type="InterPro" id="IPR014729">
    <property type="entry name" value="Rossmann-like_a/b/a_fold"/>
</dbReference>
<keyword evidence="7 15" id="KW-0479">Metal-binding</keyword>
<dbReference type="InterPro" id="IPR009080">
    <property type="entry name" value="tRNAsynth_Ia_anticodon-bd"/>
</dbReference>
<evidence type="ECO:0000256" key="13">
    <source>
        <dbReference type="ARBA" id="ARBA00025217"/>
    </source>
</evidence>
<dbReference type="Pfam" id="PF00133">
    <property type="entry name" value="tRNA-synt_1"/>
    <property type="match status" value="1"/>
</dbReference>
<feature type="domain" description="Methionyl/Valyl/Leucyl/Isoleucyl-tRNA synthetase anticodon-binding" evidence="18">
    <location>
        <begin position="737"/>
        <end position="883"/>
    </location>
</feature>
<dbReference type="InterPro" id="IPR023586">
    <property type="entry name" value="Ile-tRNA-ligase_type2"/>
</dbReference>
<dbReference type="NCBIfam" id="TIGR00392">
    <property type="entry name" value="ileS"/>
    <property type="match status" value="1"/>
</dbReference>
<feature type="domain" description="Aminoacyl-tRNA synthetase class Ia" evidence="17">
    <location>
        <begin position="35"/>
        <end position="687"/>
    </location>
</feature>
<dbReference type="GO" id="GO:0002161">
    <property type="term" value="F:aminoacyl-tRNA deacylase activity"/>
    <property type="evidence" value="ECO:0007669"/>
    <property type="project" value="InterPro"/>
</dbReference>
<dbReference type="PRINTS" id="PR00984">
    <property type="entry name" value="TRNASYNTHILE"/>
</dbReference>
<comment type="domain">
    <text evidence="15">IleRS has two distinct active sites: one for aminoacylation and one for editing. The misactivated valine is translocated from the active site to the editing site, which sterically excludes the correctly activated isoleucine. The single editing site contains two valyl binding pockets, one specific for each substrate (Val-AMP or Val-tRNA(Ile)).</text>
</comment>
<feature type="short sequence motif" description="'HIGH' region" evidence="15">
    <location>
        <begin position="65"/>
        <end position="75"/>
    </location>
</feature>
<evidence type="ECO:0000256" key="8">
    <source>
        <dbReference type="ARBA" id="ARBA00022741"/>
    </source>
</evidence>
<accession>A0A4Q7TMI6</accession>
<keyword evidence="6 15" id="KW-0436">Ligase</keyword>
<keyword evidence="12 15" id="KW-0030">Aminoacyl-tRNA synthetase</keyword>
<dbReference type="CDD" id="cd00818">
    <property type="entry name" value="IleRS_core"/>
    <property type="match status" value="1"/>
</dbReference>
<dbReference type="GO" id="GO:0005737">
    <property type="term" value="C:cytoplasm"/>
    <property type="evidence" value="ECO:0007669"/>
    <property type="project" value="UniProtKB-SubCell"/>
</dbReference>
<dbReference type="InterPro" id="IPR002301">
    <property type="entry name" value="Ile-tRNA-ligase"/>
</dbReference>
<dbReference type="SUPFAM" id="SSF52374">
    <property type="entry name" value="Nucleotidylyl transferase"/>
    <property type="match status" value="1"/>
</dbReference>
<feature type="binding site" evidence="15">
    <location>
        <position position="655"/>
    </location>
    <ligand>
        <name>ATP</name>
        <dbReference type="ChEBI" id="CHEBI:30616"/>
    </ligand>
</feature>
<sequence length="1130" mass="124653">MPYPQQPTGAPAPQHDGAAFGVAPSPSFPKVEERVLAFWSDDDTFAESIRQRADAPEWVFNDGPPFANGLPHYGHLLTGYAKDVFPRFQTMRGKKVERRFGWDTHGLPAELEAMKQLGITEKSEIEAMGVTAFNEQARESVLRYVDEWEDYVTRQARWVDFEHGYKTLNLGYMESVIWAFKRLYDTGLAYEGSRILPYCWRDETPLSNHELRMDDDVYQMRQDPSVTVTFPLVGERAAALDLLGARALAWTTTPWTLPTNFALAVGPAIDYALVPAGPAGAADGGAADAAQYLLAIDLVGAHAKELGYASADEARAAVARTVPGAELAGVRYERLFDYYSDAAEWGTEHAWQILVDDYVSTSDGTGIVHQAPAYGEDDQRIGTAAGIPTIVSVDEGGRFLNSVPDVAGELWMDANRPLIRLIKERGRLLREASYEHSYPHCWRCRNPLIYKAVSSWFVRVTDIKERMLQVNEDITWVPENVKHGQFGKWLEGARDWSISRNRYWGSPIPVWKSDNPDFPRVDVYGSVAELEADFGELPRNAAGEIDLHRPYIDDLTRPNPNDPSGQSTMRRIEDVLDVWFDSASMPFAQAHYPFENQEWFDTHQPADFIVEYIGQTRGWFYVQHVLATALFDRPAFKNVISHGIVLGSDGNKMSKSLQNYPDVNEVFNRDGSDAMRWFLMASPVVRGGNLVVTEEGIREGVRQFILPLWNSWYFFSLYANADGFTAERRTDSGDPLDRYILAKTGDLVRDVERHLDGLDTTSAAEALRAYAEVLTNWYVRRSRDRFWEGTAGANGKPENAQAFNTLFTVLETVARVAAPLAPLVTEELWRGLTGGRSVHLTDWPDASEFPSDPELVAAMDEVRQITSQALALRKARRLRVRLPLAELTVVTARPEAVEPFADILREELNVKAVTLVAQTETSAADHGVVQTLAVNARAAGPRLGKQVQAAIKAAKAGDWSETDGVVTAGDIALEPHEYELTLSVGEGSDGGPALSLIPGGGFVLLETETTPELEAEGVARDAIRAVQEARKQAGLDVTDRIVLALNVDPILVDALRGHSALIAGETLAAGIAVEGTPGIELIVDDITSPGNGVFITGAKALGVEKSPMVITIDTTGLDAPEDWTPGEDAR</sequence>
<dbReference type="Proteomes" id="UP000291832">
    <property type="component" value="Unassembled WGS sequence"/>
</dbReference>
<evidence type="ECO:0000256" key="11">
    <source>
        <dbReference type="ARBA" id="ARBA00022917"/>
    </source>
</evidence>
<dbReference type="GO" id="GO:0000049">
    <property type="term" value="F:tRNA binding"/>
    <property type="evidence" value="ECO:0007669"/>
    <property type="project" value="InterPro"/>
</dbReference>
<dbReference type="OrthoDB" id="9810365at2"/>
<evidence type="ECO:0000256" key="6">
    <source>
        <dbReference type="ARBA" id="ARBA00022598"/>
    </source>
</evidence>
<feature type="region of interest" description="Disordered" evidence="16">
    <location>
        <begin position="1"/>
        <end position="24"/>
    </location>
</feature>
<evidence type="ECO:0000313" key="20">
    <source>
        <dbReference type="Proteomes" id="UP000291832"/>
    </source>
</evidence>
<proteinExistence type="inferred from homology"/>
<dbReference type="Pfam" id="PF19302">
    <property type="entry name" value="DUF5915"/>
    <property type="match status" value="1"/>
</dbReference>
<dbReference type="Pfam" id="PF08264">
    <property type="entry name" value="Anticodon_1"/>
    <property type="match status" value="1"/>
</dbReference>
<comment type="catalytic activity">
    <reaction evidence="14 15">
        <text>tRNA(Ile) + L-isoleucine + ATP = L-isoleucyl-tRNA(Ile) + AMP + diphosphate</text>
        <dbReference type="Rhea" id="RHEA:11060"/>
        <dbReference type="Rhea" id="RHEA-COMP:9666"/>
        <dbReference type="Rhea" id="RHEA-COMP:9695"/>
        <dbReference type="ChEBI" id="CHEBI:30616"/>
        <dbReference type="ChEBI" id="CHEBI:33019"/>
        <dbReference type="ChEBI" id="CHEBI:58045"/>
        <dbReference type="ChEBI" id="CHEBI:78442"/>
        <dbReference type="ChEBI" id="CHEBI:78528"/>
        <dbReference type="ChEBI" id="CHEBI:456215"/>
        <dbReference type="EC" id="6.1.1.5"/>
    </reaction>
</comment>
<dbReference type="HAMAP" id="MF_02003">
    <property type="entry name" value="Ile_tRNA_synth_type2"/>
    <property type="match status" value="1"/>
</dbReference>
<dbReference type="Gene3D" id="1.10.730.10">
    <property type="entry name" value="Isoleucyl-tRNA Synthetase, Domain 1"/>
    <property type="match status" value="1"/>
</dbReference>
<dbReference type="GO" id="GO:0006428">
    <property type="term" value="P:isoleucyl-tRNA aminoacylation"/>
    <property type="evidence" value="ECO:0007669"/>
    <property type="project" value="UniProtKB-UniRule"/>
</dbReference>
<evidence type="ECO:0000256" key="1">
    <source>
        <dbReference type="ARBA" id="ARBA00001947"/>
    </source>
</evidence>
<evidence type="ECO:0000256" key="12">
    <source>
        <dbReference type="ARBA" id="ARBA00023146"/>
    </source>
</evidence>
<keyword evidence="10 15" id="KW-0067">ATP-binding</keyword>
<reference evidence="19 20" key="1">
    <citation type="journal article" date="2015" name="Stand. Genomic Sci.">
        <title>Genomic Encyclopedia of Bacterial and Archaeal Type Strains, Phase III: the genomes of soil and plant-associated and newly described type strains.</title>
        <authorList>
            <person name="Whitman W.B."/>
            <person name="Woyke T."/>
            <person name="Klenk H.P."/>
            <person name="Zhou Y."/>
            <person name="Lilburn T.G."/>
            <person name="Beck B.J."/>
            <person name="De Vos P."/>
            <person name="Vandamme P."/>
            <person name="Eisen J.A."/>
            <person name="Garrity G."/>
            <person name="Hugenholtz P."/>
            <person name="Kyrpides N.C."/>
        </authorList>
    </citation>
    <scope>NUCLEOTIDE SEQUENCE [LARGE SCALE GENOMIC DNA]</scope>
    <source>
        <strain evidence="19 20">RF6</strain>
    </source>
</reference>
<dbReference type="InterPro" id="IPR001412">
    <property type="entry name" value="aa-tRNA-synth_I_CS"/>
</dbReference>
<dbReference type="InterPro" id="IPR002300">
    <property type="entry name" value="aa-tRNA-synth_Ia"/>
</dbReference>
<evidence type="ECO:0000256" key="7">
    <source>
        <dbReference type="ARBA" id="ARBA00022723"/>
    </source>
</evidence>